<keyword evidence="5" id="KW-0418">Kinase</keyword>
<keyword evidence="3" id="KW-0808">Transferase</keyword>
<dbReference type="EMBL" id="CM035432">
    <property type="protein sequence ID" value="KAH7294695.1"/>
    <property type="molecule type" value="Genomic_DNA"/>
</dbReference>
<dbReference type="SMART" id="SM00220">
    <property type="entry name" value="S_TKc"/>
    <property type="match status" value="1"/>
</dbReference>
<dbReference type="CDD" id="cd05117">
    <property type="entry name" value="STKc_CAMK"/>
    <property type="match status" value="1"/>
</dbReference>
<dbReference type="InterPro" id="IPR050205">
    <property type="entry name" value="CDPK_Ser/Thr_kinases"/>
</dbReference>
<evidence type="ECO:0000256" key="5">
    <source>
        <dbReference type="ARBA" id="ARBA00022777"/>
    </source>
</evidence>
<dbReference type="GO" id="GO:0005524">
    <property type="term" value="F:ATP binding"/>
    <property type="evidence" value="ECO:0007669"/>
    <property type="project" value="UniProtKB-KW"/>
</dbReference>
<dbReference type="PROSITE" id="PS50011">
    <property type="entry name" value="PROTEIN_KINASE_DOM"/>
    <property type="match status" value="1"/>
</dbReference>
<comment type="function">
    <text evidence="7">CIPK serine-threonine protein kinases interact with CBL proteins. Binding of a CBL protein to the regulatory NAF domain of CIPK protein lead to the activation of the kinase in a calcium-dependent manner.</text>
</comment>
<dbReference type="PROSITE" id="PS00108">
    <property type="entry name" value="PROTEIN_KINASE_ST"/>
    <property type="match status" value="1"/>
</dbReference>
<dbReference type="Gene3D" id="1.10.510.10">
    <property type="entry name" value="Transferase(Phosphotransferase) domain 1"/>
    <property type="match status" value="1"/>
</dbReference>
<reference evidence="9 10" key="1">
    <citation type="submission" date="2021-08" db="EMBL/GenBank/DDBJ databases">
        <title>WGS assembly of Ceratopteris richardii.</title>
        <authorList>
            <person name="Marchant D.B."/>
            <person name="Chen G."/>
            <person name="Jenkins J."/>
            <person name="Shu S."/>
            <person name="Leebens-Mack J."/>
            <person name="Grimwood J."/>
            <person name="Schmutz J."/>
            <person name="Soltis P."/>
            <person name="Soltis D."/>
            <person name="Chen Z.-H."/>
        </authorList>
    </citation>
    <scope>NUCLEOTIDE SEQUENCE [LARGE SCALE GENOMIC DNA]</scope>
    <source>
        <strain evidence="9">Whitten #5841</strain>
        <tissue evidence="9">Leaf</tissue>
    </source>
</reference>
<dbReference type="FunFam" id="3.30.200.20:FF:000042">
    <property type="entry name" value="Aurora kinase A"/>
    <property type="match status" value="1"/>
</dbReference>
<evidence type="ECO:0000256" key="2">
    <source>
        <dbReference type="ARBA" id="ARBA00022527"/>
    </source>
</evidence>
<evidence type="ECO:0000256" key="3">
    <source>
        <dbReference type="ARBA" id="ARBA00022679"/>
    </source>
</evidence>
<dbReference type="Proteomes" id="UP000825935">
    <property type="component" value="Chromosome 27"/>
</dbReference>
<sequence>MSYSFGRQLGEGIDGTVRLCTDLSSGLAFACKSICKSNSDAVGHIRTEINVLQKLKGHSNIISLHDYFEDDGYIHLIMEICEGGDLCEHLQQKGRLSEQEASLALTAIANAVMSCHQKGIMHRDLKPDNILLPYRNCSYMDLKLADFGTAANFSHSRLFDELEGTPLYLAPEVLDGSYDEKVDIWSMGVLLHIMLCGFPPFNGESVTNIFQSIRKDKLDLKQDPWPRISAEAKDLVRRMLNRNPYRRIKLRELFAHPWMQRFSVTGDESRATLQALNSVVVAG</sequence>
<evidence type="ECO:0000313" key="10">
    <source>
        <dbReference type="Proteomes" id="UP000825935"/>
    </source>
</evidence>
<dbReference type="OMA" id="FACKSIC"/>
<dbReference type="PANTHER" id="PTHR24349">
    <property type="entry name" value="SERINE/THREONINE-PROTEIN KINASE"/>
    <property type="match status" value="1"/>
</dbReference>
<feature type="domain" description="Protein kinase" evidence="8">
    <location>
        <begin position="3"/>
        <end position="259"/>
    </location>
</feature>
<dbReference type="SUPFAM" id="SSF56112">
    <property type="entry name" value="Protein kinase-like (PK-like)"/>
    <property type="match status" value="1"/>
</dbReference>
<protein>
    <recommendedName>
        <fullName evidence="8">Protein kinase domain-containing protein</fullName>
    </recommendedName>
</protein>
<accession>A0A8T2RGK6</accession>
<dbReference type="Pfam" id="PF00069">
    <property type="entry name" value="Pkinase"/>
    <property type="match status" value="1"/>
</dbReference>
<dbReference type="AlphaFoldDB" id="A0A8T2RGK6"/>
<dbReference type="InterPro" id="IPR011009">
    <property type="entry name" value="Kinase-like_dom_sf"/>
</dbReference>
<dbReference type="OrthoDB" id="40902at2759"/>
<keyword evidence="6" id="KW-0067">ATP-binding</keyword>
<keyword evidence="2" id="KW-0723">Serine/threonine-protein kinase</keyword>
<gene>
    <name evidence="9" type="ORF">KP509_27G013800</name>
</gene>
<dbReference type="InterPro" id="IPR000719">
    <property type="entry name" value="Prot_kinase_dom"/>
</dbReference>
<name>A0A8T2RGK6_CERRI</name>
<dbReference type="FunFam" id="1.10.510.10:FF:000571">
    <property type="entry name" value="Maternal embryonic leucine zipper kinase"/>
    <property type="match status" value="1"/>
</dbReference>
<keyword evidence="10" id="KW-1185">Reference proteome</keyword>
<dbReference type="GO" id="GO:0004674">
    <property type="term" value="F:protein serine/threonine kinase activity"/>
    <property type="evidence" value="ECO:0007669"/>
    <property type="project" value="UniProtKB-KW"/>
</dbReference>
<dbReference type="InterPro" id="IPR008271">
    <property type="entry name" value="Ser/Thr_kinase_AS"/>
</dbReference>
<evidence type="ECO:0000259" key="8">
    <source>
        <dbReference type="PROSITE" id="PS50011"/>
    </source>
</evidence>
<keyword evidence="4" id="KW-0547">Nucleotide-binding</keyword>
<evidence type="ECO:0000256" key="7">
    <source>
        <dbReference type="ARBA" id="ARBA00058225"/>
    </source>
</evidence>
<comment type="caution">
    <text evidence="9">The sequence shown here is derived from an EMBL/GenBank/DDBJ whole genome shotgun (WGS) entry which is preliminary data.</text>
</comment>
<evidence type="ECO:0000256" key="4">
    <source>
        <dbReference type="ARBA" id="ARBA00022741"/>
    </source>
</evidence>
<proteinExistence type="inferred from homology"/>
<comment type="similarity">
    <text evidence="1">Belongs to the protein kinase superfamily. CAMK Ser/Thr protein kinase family. SNF1 subfamily.</text>
</comment>
<evidence type="ECO:0000256" key="1">
    <source>
        <dbReference type="ARBA" id="ARBA00006234"/>
    </source>
</evidence>
<organism evidence="9 10">
    <name type="scientific">Ceratopteris richardii</name>
    <name type="common">Triangle waterfern</name>
    <dbReference type="NCBI Taxonomy" id="49495"/>
    <lineage>
        <taxon>Eukaryota</taxon>
        <taxon>Viridiplantae</taxon>
        <taxon>Streptophyta</taxon>
        <taxon>Embryophyta</taxon>
        <taxon>Tracheophyta</taxon>
        <taxon>Polypodiopsida</taxon>
        <taxon>Polypodiidae</taxon>
        <taxon>Polypodiales</taxon>
        <taxon>Pteridineae</taxon>
        <taxon>Pteridaceae</taxon>
        <taxon>Parkerioideae</taxon>
        <taxon>Ceratopteris</taxon>
    </lineage>
</organism>
<evidence type="ECO:0000313" key="9">
    <source>
        <dbReference type="EMBL" id="KAH7294695.1"/>
    </source>
</evidence>
<evidence type="ECO:0000256" key="6">
    <source>
        <dbReference type="ARBA" id="ARBA00022840"/>
    </source>
</evidence>